<reference evidence="2" key="2">
    <citation type="submission" date="2025-08" db="UniProtKB">
        <authorList>
            <consortium name="Ensembl"/>
        </authorList>
    </citation>
    <scope>IDENTIFICATION</scope>
</reference>
<organism evidence="2 3">
    <name type="scientific">Gouania willdenowi</name>
    <name type="common">Blunt-snouted clingfish</name>
    <name type="synonym">Lepadogaster willdenowi</name>
    <dbReference type="NCBI Taxonomy" id="441366"/>
    <lineage>
        <taxon>Eukaryota</taxon>
        <taxon>Metazoa</taxon>
        <taxon>Chordata</taxon>
        <taxon>Craniata</taxon>
        <taxon>Vertebrata</taxon>
        <taxon>Euteleostomi</taxon>
        <taxon>Actinopterygii</taxon>
        <taxon>Neopterygii</taxon>
        <taxon>Teleostei</taxon>
        <taxon>Neoteleostei</taxon>
        <taxon>Acanthomorphata</taxon>
        <taxon>Ovalentaria</taxon>
        <taxon>Blenniimorphae</taxon>
        <taxon>Blenniiformes</taxon>
        <taxon>Gobiesocoidei</taxon>
        <taxon>Gobiesocidae</taxon>
        <taxon>Gobiesocinae</taxon>
        <taxon>Gouania</taxon>
    </lineage>
</organism>
<keyword evidence="3" id="KW-1185">Reference proteome</keyword>
<feature type="compositionally biased region" description="Basic and acidic residues" evidence="1">
    <location>
        <begin position="215"/>
        <end position="225"/>
    </location>
</feature>
<dbReference type="Proteomes" id="UP000694680">
    <property type="component" value="Chromosome 9"/>
</dbReference>
<evidence type="ECO:0000313" key="3">
    <source>
        <dbReference type="Proteomes" id="UP000694680"/>
    </source>
</evidence>
<reference evidence="2" key="1">
    <citation type="submission" date="2020-06" db="EMBL/GenBank/DDBJ databases">
        <authorList>
            <consortium name="Wellcome Sanger Institute Data Sharing"/>
        </authorList>
    </citation>
    <scope>NUCLEOTIDE SEQUENCE [LARGE SCALE GENOMIC DNA]</scope>
</reference>
<proteinExistence type="predicted"/>
<evidence type="ECO:0000313" key="2">
    <source>
        <dbReference type="Ensembl" id="ENSGWIP00000003056.1"/>
    </source>
</evidence>
<reference evidence="2" key="3">
    <citation type="submission" date="2025-09" db="UniProtKB">
        <authorList>
            <consortium name="Ensembl"/>
        </authorList>
    </citation>
    <scope>IDENTIFICATION</scope>
</reference>
<dbReference type="InterPro" id="IPR036691">
    <property type="entry name" value="Endo/exonu/phosph_ase_sf"/>
</dbReference>
<dbReference type="Gene3D" id="3.60.10.10">
    <property type="entry name" value="Endonuclease/exonuclease/phosphatase"/>
    <property type="match status" value="1"/>
</dbReference>
<evidence type="ECO:0008006" key="4">
    <source>
        <dbReference type="Google" id="ProtNLM"/>
    </source>
</evidence>
<dbReference type="SUPFAM" id="SSF56219">
    <property type="entry name" value="DNase I-like"/>
    <property type="match status" value="1"/>
</dbReference>
<name>A0A8C5FZ81_GOUWI</name>
<sequence>MLDPQPIKKINCQIAFLQETHQSDTEHDKLKKSWAYKVFNSSHQSVNGFIDGIQVFLMNIYTPNEDVPGFISKIFTTIIQHSTGILLLGGDCNCVMSQFIDKQPPSRTSAPRMSKRLKYLSIESGLVDVCGSKYPKSRDFTFYSHRHSFYLRIDLFFTPKSEIHRIKNIQILPITLSDQAPLGLMRDLGHRPTTKEWRLNRKKKEKASKTNTFREQNKKKLEQQHKRTPTSCLLDTLKQARRDLNTTNRKEGNLRFTNQKYYENGKRARRLLALRLKKQQSSNIVHKLQYNNSTFTRPDEISQEFAGFYESLYSNTDTCIEDRELTQFLKDIKLQELSEPMAK</sequence>
<protein>
    <recommendedName>
        <fullName evidence="4">Endonuclease/exonuclease/phosphatase domain-containing protein</fullName>
    </recommendedName>
</protein>
<evidence type="ECO:0000256" key="1">
    <source>
        <dbReference type="SAM" id="MobiDB-lite"/>
    </source>
</evidence>
<dbReference type="Ensembl" id="ENSGWIT00000003312.1">
    <property type="protein sequence ID" value="ENSGWIP00000003056.1"/>
    <property type="gene ID" value="ENSGWIG00000001710.1"/>
</dbReference>
<accession>A0A8C5FZ81</accession>
<feature type="region of interest" description="Disordered" evidence="1">
    <location>
        <begin position="202"/>
        <end position="228"/>
    </location>
</feature>
<dbReference type="AlphaFoldDB" id="A0A8C5FZ81"/>